<dbReference type="AlphaFoldDB" id="A0A6N3ALH7"/>
<sequence length="32" mass="3815">MGFAIAFWAIGYAHNIYHCIQIKARRILKDRH</sequence>
<reference evidence="1" key="1">
    <citation type="submission" date="2019-11" db="EMBL/GenBank/DDBJ databases">
        <authorList>
            <person name="Feng L."/>
        </authorList>
    </citation>
    <scope>NUCLEOTIDE SEQUENCE</scope>
    <source>
        <strain evidence="1">KOxytocaLFYP65</strain>
    </source>
</reference>
<proteinExistence type="predicted"/>
<name>A0A6N3ALH7_KLEOX</name>
<accession>A0A6N3ALH7</accession>
<protein>
    <submittedName>
        <fullName evidence="1">Uncharacterized protein</fullName>
    </submittedName>
</protein>
<gene>
    <name evidence="1" type="ORF">KOLFYP65_00066</name>
</gene>
<organism evidence="1">
    <name type="scientific">Klebsiella oxytoca</name>
    <dbReference type="NCBI Taxonomy" id="571"/>
    <lineage>
        <taxon>Bacteria</taxon>
        <taxon>Pseudomonadati</taxon>
        <taxon>Pseudomonadota</taxon>
        <taxon>Gammaproteobacteria</taxon>
        <taxon>Enterobacterales</taxon>
        <taxon>Enterobacteriaceae</taxon>
        <taxon>Klebsiella/Raoultella group</taxon>
        <taxon>Klebsiella</taxon>
    </lineage>
</organism>
<evidence type="ECO:0000313" key="1">
    <source>
        <dbReference type="EMBL" id="VYT91593.1"/>
    </source>
</evidence>
<dbReference type="EMBL" id="CACRTM010000023">
    <property type="protein sequence ID" value="VYT91593.1"/>
    <property type="molecule type" value="Genomic_DNA"/>
</dbReference>